<dbReference type="InterPro" id="IPR015422">
    <property type="entry name" value="PyrdxlP-dep_Trfase_small"/>
</dbReference>
<dbReference type="PANTHER" id="PTHR43713:SF3">
    <property type="entry name" value="GLUTAMATE-1-SEMIALDEHYDE 2,1-AMINOMUTASE 1, CHLOROPLASTIC-RELATED"/>
    <property type="match status" value="1"/>
</dbReference>
<dbReference type="KEGG" id="paca:ID47_09670"/>
<organism evidence="4 5">
    <name type="scientific">Candidatus Odyssella acanthamoebae</name>
    <dbReference type="NCBI Taxonomy" id="91604"/>
    <lineage>
        <taxon>Bacteria</taxon>
        <taxon>Pseudomonadati</taxon>
        <taxon>Pseudomonadota</taxon>
        <taxon>Alphaproteobacteria</taxon>
        <taxon>Holosporales</taxon>
        <taxon>Candidatus Paracaedibacteraceae</taxon>
        <taxon>Candidatus Odyssella</taxon>
    </lineage>
</organism>
<keyword evidence="4" id="KW-0032">Aminotransferase</keyword>
<reference evidence="4 5" key="1">
    <citation type="submission" date="2014-07" db="EMBL/GenBank/DDBJ databases">
        <title>Comparative genomic insights into amoeba endosymbionts belonging to the families of Holosporaceae and Candidatus Midichloriaceae within Rickettsiales.</title>
        <authorList>
            <person name="Wang Z."/>
            <person name="Wu M."/>
        </authorList>
    </citation>
    <scope>NUCLEOTIDE SEQUENCE [LARGE SCALE GENOMIC DNA]</scope>
    <source>
        <strain evidence="4">PRA3</strain>
    </source>
</reference>
<dbReference type="InterPro" id="IPR005814">
    <property type="entry name" value="Aminotrans_3"/>
</dbReference>
<dbReference type="AlphaFoldDB" id="A0A077B1Y3"/>
<dbReference type="EMBL" id="CP008941">
    <property type="protein sequence ID" value="AIK96935.1"/>
    <property type="molecule type" value="Genomic_DNA"/>
</dbReference>
<gene>
    <name evidence="4" type="ORF">ID47_09670</name>
</gene>
<evidence type="ECO:0000256" key="3">
    <source>
        <dbReference type="RuleBase" id="RU003560"/>
    </source>
</evidence>
<dbReference type="Gene3D" id="3.40.640.10">
    <property type="entry name" value="Type I PLP-dependent aspartate aminotransferase-like (Major domain)"/>
    <property type="match status" value="1"/>
</dbReference>
<dbReference type="HOGENOM" id="CLU_016922_1_4_5"/>
<dbReference type="Gene3D" id="3.90.1150.10">
    <property type="entry name" value="Aspartate Aminotransferase, domain 1"/>
    <property type="match status" value="1"/>
</dbReference>
<keyword evidence="5" id="KW-1185">Reference proteome</keyword>
<dbReference type="STRING" id="91604.ID47_09670"/>
<protein>
    <submittedName>
        <fullName evidence="4">Aminotransferase class III</fullName>
    </submittedName>
</protein>
<evidence type="ECO:0000256" key="1">
    <source>
        <dbReference type="ARBA" id="ARBA00001933"/>
    </source>
</evidence>
<dbReference type="Proteomes" id="UP000028926">
    <property type="component" value="Chromosome"/>
</dbReference>
<dbReference type="SUPFAM" id="SSF53383">
    <property type="entry name" value="PLP-dependent transferases"/>
    <property type="match status" value="1"/>
</dbReference>
<comment type="similarity">
    <text evidence="3">Belongs to the class-III pyridoxal-phosphate-dependent aminotransferase family.</text>
</comment>
<dbReference type="PANTHER" id="PTHR43713">
    <property type="entry name" value="GLUTAMATE-1-SEMIALDEHYDE 2,1-AMINOMUTASE"/>
    <property type="match status" value="1"/>
</dbReference>
<evidence type="ECO:0000313" key="4">
    <source>
        <dbReference type="EMBL" id="AIK96935.1"/>
    </source>
</evidence>
<dbReference type="InterPro" id="IPR015421">
    <property type="entry name" value="PyrdxlP-dep_Trfase_major"/>
</dbReference>
<evidence type="ECO:0000256" key="2">
    <source>
        <dbReference type="ARBA" id="ARBA00022898"/>
    </source>
</evidence>
<dbReference type="InterPro" id="IPR049704">
    <property type="entry name" value="Aminotrans_3_PPA_site"/>
</dbReference>
<dbReference type="Pfam" id="PF00202">
    <property type="entry name" value="Aminotran_3"/>
    <property type="match status" value="1"/>
</dbReference>
<dbReference type="PROSITE" id="PS00600">
    <property type="entry name" value="AA_TRANSFER_CLASS_3"/>
    <property type="match status" value="1"/>
</dbReference>
<dbReference type="InterPro" id="IPR015424">
    <property type="entry name" value="PyrdxlP-dep_Trfase"/>
</dbReference>
<dbReference type="eggNOG" id="COG0001">
    <property type="taxonomic scope" value="Bacteria"/>
</dbReference>
<sequence>MYCTDVSKSQELLQRALKTIPLGSQTFSKAYIQYPEKTSPLFLTHGQGSRVWDVDGNEYIDLVSGLLPNVLGYNDPDVNFAIQHQLQKGISFSLSTELEIQLAEKLCSIIPSAEKIRFGKNGTDVTSAAIRLARAYTGRDKIATCGYHGWQDWYIGSTTRNKGVPKAVCGLTSPVPYNDLNQLETLLKTKEYAAVIMEPCNTTMPAAGYLQGVKDLCETHGSVFILDEIITGFRFALGGAQQYFGVTPHLSCFGKAMGNGMPISAIVGCTDIMKEMEEIFFSGTFGGEALSIAAAIATIDKIEKEDVTDQLWSFGKELATQIQTIINDHDLNDVIGILGLDPWRILSYKDIDSYTSFDIKTLFIQEMTKRGILINGSFNINFAHTILDQDKIVAAFKQTAEILSRAVHKNEMSNLLVNPTIKPLFKVR</sequence>
<dbReference type="GO" id="GO:0030170">
    <property type="term" value="F:pyridoxal phosphate binding"/>
    <property type="evidence" value="ECO:0007669"/>
    <property type="project" value="InterPro"/>
</dbReference>
<keyword evidence="4" id="KW-0808">Transferase</keyword>
<evidence type="ECO:0000313" key="5">
    <source>
        <dbReference type="Proteomes" id="UP000028926"/>
    </source>
</evidence>
<proteinExistence type="inferred from homology"/>
<dbReference type="CDD" id="cd00610">
    <property type="entry name" value="OAT_like"/>
    <property type="match status" value="1"/>
</dbReference>
<keyword evidence="2 3" id="KW-0663">Pyridoxal phosphate</keyword>
<name>A0A077B1Y3_9PROT</name>
<accession>A0A077B1Y3</accession>
<comment type="cofactor">
    <cofactor evidence="1">
        <name>pyridoxal 5'-phosphate</name>
        <dbReference type="ChEBI" id="CHEBI:597326"/>
    </cofactor>
</comment>
<dbReference type="GO" id="GO:0008483">
    <property type="term" value="F:transaminase activity"/>
    <property type="evidence" value="ECO:0007669"/>
    <property type="project" value="UniProtKB-KW"/>
</dbReference>